<name>A0A9D2G0D9_9LACT</name>
<dbReference type="Pfam" id="PF13673">
    <property type="entry name" value="Acetyltransf_10"/>
    <property type="match status" value="1"/>
</dbReference>
<evidence type="ECO:0000259" key="1">
    <source>
        <dbReference type="PROSITE" id="PS51186"/>
    </source>
</evidence>
<proteinExistence type="predicted"/>
<accession>A0A9D2G0D9</accession>
<dbReference type="PROSITE" id="PS51186">
    <property type="entry name" value="GNAT"/>
    <property type="match status" value="1"/>
</dbReference>
<gene>
    <name evidence="2" type="ORF">H9808_03120</name>
</gene>
<dbReference type="AlphaFoldDB" id="A0A9D2G0D9"/>
<evidence type="ECO:0000313" key="2">
    <source>
        <dbReference type="EMBL" id="HIZ70744.1"/>
    </source>
</evidence>
<dbReference type="InterPro" id="IPR039143">
    <property type="entry name" value="GNPNAT1-like"/>
</dbReference>
<dbReference type="GO" id="GO:0004343">
    <property type="term" value="F:glucosamine 6-phosphate N-acetyltransferase activity"/>
    <property type="evidence" value="ECO:0007669"/>
    <property type="project" value="TreeGrafter"/>
</dbReference>
<dbReference type="PANTHER" id="PTHR13355">
    <property type="entry name" value="GLUCOSAMINE 6-PHOSPHATE N-ACETYLTRANSFERASE"/>
    <property type="match status" value="1"/>
</dbReference>
<organism evidence="2 3">
    <name type="scientific">Candidatus Atopostipes pullistercoris</name>
    <dbReference type="NCBI Taxonomy" id="2838467"/>
    <lineage>
        <taxon>Bacteria</taxon>
        <taxon>Bacillati</taxon>
        <taxon>Bacillota</taxon>
        <taxon>Bacilli</taxon>
        <taxon>Lactobacillales</taxon>
        <taxon>Carnobacteriaceae</taxon>
        <taxon>Atopostipes</taxon>
    </lineage>
</organism>
<dbReference type="CDD" id="cd04301">
    <property type="entry name" value="NAT_SF"/>
    <property type="match status" value="1"/>
</dbReference>
<dbReference type="InterPro" id="IPR016181">
    <property type="entry name" value="Acyl_CoA_acyltransferase"/>
</dbReference>
<reference evidence="2" key="1">
    <citation type="journal article" date="2021" name="PeerJ">
        <title>Extensive microbial diversity within the chicken gut microbiome revealed by metagenomics and culture.</title>
        <authorList>
            <person name="Gilroy R."/>
            <person name="Ravi A."/>
            <person name="Getino M."/>
            <person name="Pursley I."/>
            <person name="Horton D.L."/>
            <person name="Alikhan N.F."/>
            <person name="Baker D."/>
            <person name="Gharbi K."/>
            <person name="Hall N."/>
            <person name="Watson M."/>
            <person name="Adriaenssens E.M."/>
            <person name="Foster-Nyarko E."/>
            <person name="Jarju S."/>
            <person name="Secka A."/>
            <person name="Antonio M."/>
            <person name="Oren A."/>
            <person name="Chaudhuri R.R."/>
            <person name="La Ragione R."/>
            <person name="Hildebrand F."/>
            <person name="Pallen M.J."/>
        </authorList>
    </citation>
    <scope>NUCLEOTIDE SEQUENCE</scope>
    <source>
        <strain evidence="2">CHK169-4300</strain>
    </source>
</reference>
<dbReference type="SUPFAM" id="SSF55729">
    <property type="entry name" value="Acyl-CoA N-acyltransferases (Nat)"/>
    <property type="match status" value="1"/>
</dbReference>
<feature type="domain" description="N-acetyltransferase" evidence="1">
    <location>
        <begin position="1"/>
        <end position="145"/>
    </location>
</feature>
<sequence length="145" mass="16700">MTKVSWTDHLQSKIYEDALNIRYQVFVEEQKVPAEIETDELEDKSHHLVLYKDQQPVGTARIYHRGDGIYKIQRVAILNDYRGQGLGAQLMNECELKIKKLHGTKITLGAQLQALPFYEKQGYTAEGPEFIDAGIPHREMMKNLL</sequence>
<keyword evidence="2" id="KW-0012">Acyltransferase</keyword>
<dbReference type="EMBL" id="DXAZ01000042">
    <property type="protein sequence ID" value="HIZ70744.1"/>
    <property type="molecule type" value="Genomic_DNA"/>
</dbReference>
<dbReference type="EC" id="2.3.1.-" evidence="2"/>
<evidence type="ECO:0000313" key="3">
    <source>
        <dbReference type="Proteomes" id="UP000824106"/>
    </source>
</evidence>
<protein>
    <submittedName>
        <fullName evidence="2">GNAT family N-acetyltransferase</fullName>
        <ecNumber evidence="2">2.3.1.-</ecNumber>
    </submittedName>
</protein>
<reference evidence="2" key="2">
    <citation type="submission" date="2021-04" db="EMBL/GenBank/DDBJ databases">
        <authorList>
            <person name="Gilroy R."/>
        </authorList>
    </citation>
    <scope>NUCLEOTIDE SEQUENCE</scope>
    <source>
        <strain evidence="2">CHK169-4300</strain>
    </source>
</reference>
<dbReference type="Gene3D" id="3.40.630.30">
    <property type="match status" value="1"/>
</dbReference>
<dbReference type="InterPro" id="IPR000182">
    <property type="entry name" value="GNAT_dom"/>
</dbReference>
<keyword evidence="2" id="KW-0808">Transferase</keyword>
<dbReference type="PANTHER" id="PTHR13355:SF11">
    <property type="entry name" value="GLUCOSAMINE 6-PHOSPHATE N-ACETYLTRANSFERASE"/>
    <property type="match status" value="1"/>
</dbReference>
<comment type="caution">
    <text evidence="2">The sequence shown here is derived from an EMBL/GenBank/DDBJ whole genome shotgun (WGS) entry which is preliminary data.</text>
</comment>
<dbReference type="Proteomes" id="UP000824106">
    <property type="component" value="Unassembled WGS sequence"/>
</dbReference>